<keyword evidence="3" id="KW-1185">Reference proteome</keyword>
<sequence>MIKSLLVYMVSFAALFFAVLHTQHWFIESYSSNIRFNYYDTNLFFAVASALICIHLKLFSILKALQPQLGYIYLPTLFIKGALFFFGFRDTVFSLGNLNISERLCLLISLLVFLVLEVIFVIKILKENNPEI</sequence>
<protein>
    <submittedName>
        <fullName evidence="2">DUF6168 family protein</fullName>
    </submittedName>
</protein>
<feature type="transmembrane region" description="Helical" evidence="1">
    <location>
        <begin position="69"/>
        <end position="88"/>
    </location>
</feature>
<proteinExistence type="predicted"/>
<dbReference type="EMBL" id="JBHTJL010000009">
    <property type="protein sequence ID" value="MFD1062537.1"/>
    <property type="molecule type" value="Genomic_DNA"/>
</dbReference>
<evidence type="ECO:0000256" key="1">
    <source>
        <dbReference type="SAM" id="Phobius"/>
    </source>
</evidence>
<keyword evidence="1" id="KW-0472">Membrane</keyword>
<dbReference type="Proteomes" id="UP001597013">
    <property type="component" value="Unassembled WGS sequence"/>
</dbReference>
<gene>
    <name evidence="2" type="ORF">ACFQ1Q_04705</name>
</gene>
<evidence type="ECO:0000313" key="3">
    <source>
        <dbReference type="Proteomes" id="UP001597013"/>
    </source>
</evidence>
<dbReference type="RefSeq" id="WP_386128490.1">
    <property type="nucleotide sequence ID" value="NZ_JBHTJL010000009.1"/>
</dbReference>
<organism evidence="2 3">
    <name type="scientific">Winogradskyella litorisediminis</name>
    <dbReference type="NCBI Taxonomy" id="1156618"/>
    <lineage>
        <taxon>Bacteria</taxon>
        <taxon>Pseudomonadati</taxon>
        <taxon>Bacteroidota</taxon>
        <taxon>Flavobacteriia</taxon>
        <taxon>Flavobacteriales</taxon>
        <taxon>Flavobacteriaceae</taxon>
        <taxon>Winogradskyella</taxon>
    </lineage>
</organism>
<dbReference type="Pfam" id="PF19665">
    <property type="entry name" value="DUF6168"/>
    <property type="match status" value="1"/>
</dbReference>
<feature type="transmembrane region" description="Helical" evidence="1">
    <location>
        <begin position="5"/>
        <end position="23"/>
    </location>
</feature>
<feature type="transmembrane region" description="Helical" evidence="1">
    <location>
        <begin position="100"/>
        <end position="122"/>
    </location>
</feature>
<accession>A0ABW3N4D3</accession>
<dbReference type="InterPro" id="IPR046166">
    <property type="entry name" value="DUF6168"/>
</dbReference>
<keyword evidence="1" id="KW-1133">Transmembrane helix</keyword>
<keyword evidence="1" id="KW-0812">Transmembrane</keyword>
<name>A0ABW3N4D3_9FLAO</name>
<feature type="transmembrane region" description="Helical" evidence="1">
    <location>
        <begin position="43"/>
        <end position="62"/>
    </location>
</feature>
<comment type="caution">
    <text evidence="2">The sequence shown here is derived from an EMBL/GenBank/DDBJ whole genome shotgun (WGS) entry which is preliminary data.</text>
</comment>
<reference evidence="3" key="1">
    <citation type="journal article" date="2019" name="Int. J. Syst. Evol. Microbiol.">
        <title>The Global Catalogue of Microorganisms (GCM) 10K type strain sequencing project: providing services to taxonomists for standard genome sequencing and annotation.</title>
        <authorList>
            <consortium name="The Broad Institute Genomics Platform"/>
            <consortium name="The Broad Institute Genome Sequencing Center for Infectious Disease"/>
            <person name="Wu L."/>
            <person name="Ma J."/>
        </authorList>
    </citation>
    <scope>NUCLEOTIDE SEQUENCE [LARGE SCALE GENOMIC DNA]</scope>
    <source>
        <strain evidence="3">CCUG 62215</strain>
    </source>
</reference>
<evidence type="ECO:0000313" key="2">
    <source>
        <dbReference type="EMBL" id="MFD1062537.1"/>
    </source>
</evidence>